<evidence type="ECO:0000256" key="1">
    <source>
        <dbReference type="SAM" id="Phobius"/>
    </source>
</evidence>
<proteinExistence type="predicted"/>
<feature type="transmembrane region" description="Helical" evidence="1">
    <location>
        <begin position="77"/>
        <end position="100"/>
    </location>
</feature>
<evidence type="ECO:0000313" key="3">
    <source>
        <dbReference type="Proteomes" id="UP001410795"/>
    </source>
</evidence>
<feature type="transmembrane region" description="Helical" evidence="1">
    <location>
        <begin position="51"/>
        <end position="71"/>
    </location>
</feature>
<evidence type="ECO:0008006" key="4">
    <source>
        <dbReference type="Google" id="ProtNLM"/>
    </source>
</evidence>
<organism evidence="2 3">
    <name type="scientific">Microbacterium marinilacus</name>
    <dbReference type="NCBI Taxonomy" id="415209"/>
    <lineage>
        <taxon>Bacteria</taxon>
        <taxon>Bacillati</taxon>
        <taxon>Actinomycetota</taxon>
        <taxon>Actinomycetes</taxon>
        <taxon>Micrococcales</taxon>
        <taxon>Microbacteriaceae</taxon>
        <taxon>Microbacterium</taxon>
    </lineage>
</organism>
<accession>A0ABP7BI90</accession>
<keyword evidence="1" id="KW-1133">Transmembrane helix</keyword>
<dbReference type="Proteomes" id="UP001410795">
    <property type="component" value="Unassembled WGS sequence"/>
</dbReference>
<gene>
    <name evidence="2" type="ORF">GCM10022202_22200</name>
</gene>
<dbReference type="RefSeq" id="WP_221857449.1">
    <property type="nucleotide sequence ID" value="NZ_BAAAYV010000010.1"/>
</dbReference>
<dbReference type="EMBL" id="BAAAYV010000010">
    <property type="protein sequence ID" value="GAA3660717.1"/>
    <property type="molecule type" value="Genomic_DNA"/>
</dbReference>
<comment type="caution">
    <text evidence="2">The sequence shown here is derived from an EMBL/GenBank/DDBJ whole genome shotgun (WGS) entry which is preliminary data.</text>
</comment>
<keyword evidence="3" id="KW-1185">Reference proteome</keyword>
<name>A0ABP7BI90_9MICO</name>
<sequence length="114" mass="12290">MSGSEWGAEIWGAVVLSGVLALGFPFLVWWKLARPELLEERYLYARPGSTTVGCTAIIVVLAVTGAGAALGAVVHPFLWASVALVLSGIAATALYLVLYVRLVRRIRREHASRL</sequence>
<keyword evidence="1" id="KW-0472">Membrane</keyword>
<protein>
    <recommendedName>
        <fullName evidence="4">DUF1616 domain-containing protein</fullName>
    </recommendedName>
</protein>
<reference evidence="3" key="1">
    <citation type="journal article" date="2019" name="Int. J. Syst. Evol. Microbiol.">
        <title>The Global Catalogue of Microorganisms (GCM) 10K type strain sequencing project: providing services to taxonomists for standard genome sequencing and annotation.</title>
        <authorList>
            <consortium name="The Broad Institute Genomics Platform"/>
            <consortium name="The Broad Institute Genome Sequencing Center for Infectious Disease"/>
            <person name="Wu L."/>
            <person name="Ma J."/>
        </authorList>
    </citation>
    <scope>NUCLEOTIDE SEQUENCE [LARGE SCALE GENOMIC DNA]</scope>
    <source>
        <strain evidence="3">JCM 16546</strain>
    </source>
</reference>
<evidence type="ECO:0000313" key="2">
    <source>
        <dbReference type="EMBL" id="GAA3660717.1"/>
    </source>
</evidence>
<keyword evidence="1" id="KW-0812">Transmembrane</keyword>
<feature type="transmembrane region" description="Helical" evidence="1">
    <location>
        <begin position="6"/>
        <end position="30"/>
    </location>
</feature>